<dbReference type="EMBL" id="LDAU01000053">
    <property type="protein sequence ID" value="KRX09251.1"/>
    <property type="molecule type" value="Genomic_DNA"/>
</dbReference>
<dbReference type="AlphaFoldDB" id="A0A0V0R445"/>
<dbReference type="PANTHER" id="PTHR14611">
    <property type="entry name" value="TECTONIC FAMILY MEMBER"/>
    <property type="match status" value="1"/>
</dbReference>
<evidence type="ECO:0000313" key="2">
    <source>
        <dbReference type="EMBL" id="KRX09251.1"/>
    </source>
</evidence>
<dbReference type="OrthoDB" id="299294at2759"/>
<accession>A0A0V0R445</accession>
<comment type="caution">
    <text evidence="2">The sequence shown here is derived from an EMBL/GenBank/DDBJ whole genome shotgun (WGS) entry which is preliminary data.</text>
</comment>
<evidence type="ECO:0000313" key="3">
    <source>
        <dbReference type="Proteomes" id="UP000054937"/>
    </source>
</evidence>
<keyword evidence="1" id="KW-0732">Signal</keyword>
<dbReference type="InterPro" id="IPR040354">
    <property type="entry name" value="TCTN1-3"/>
</dbReference>
<feature type="chain" id="PRO_5006867681" evidence="1">
    <location>
        <begin position="20"/>
        <end position="686"/>
    </location>
</feature>
<dbReference type="Proteomes" id="UP000054937">
    <property type="component" value="Unassembled WGS sequence"/>
</dbReference>
<feature type="signal peptide" evidence="1">
    <location>
        <begin position="1"/>
        <end position="19"/>
    </location>
</feature>
<reference evidence="2 3" key="1">
    <citation type="journal article" date="2015" name="Sci. Rep.">
        <title>Genome of the facultative scuticociliatosis pathogen Pseudocohnilembus persalinus provides insight into its virulence through horizontal gene transfer.</title>
        <authorList>
            <person name="Xiong J."/>
            <person name="Wang G."/>
            <person name="Cheng J."/>
            <person name="Tian M."/>
            <person name="Pan X."/>
            <person name="Warren A."/>
            <person name="Jiang C."/>
            <person name="Yuan D."/>
            <person name="Miao W."/>
        </authorList>
    </citation>
    <scope>NUCLEOTIDE SEQUENCE [LARGE SCALE GENOMIC DNA]</scope>
    <source>
        <strain evidence="2">36N120E</strain>
    </source>
</reference>
<name>A0A0V0R445_PSEPJ</name>
<gene>
    <name evidence="2" type="ORF">PPERSA_05920</name>
</gene>
<keyword evidence="3" id="KW-1185">Reference proteome</keyword>
<organism evidence="2 3">
    <name type="scientific">Pseudocohnilembus persalinus</name>
    <name type="common">Ciliate</name>
    <dbReference type="NCBI Taxonomy" id="266149"/>
    <lineage>
        <taxon>Eukaryota</taxon>
        <taxon>Sar</taxon>
        <taxon>Alveolata</taxon>
        <taxon>Ciliophora</taxon>
        <taxon>Intramacronucleata</taxon>
        <taxon>Oligohymenophorea</taxon>
        <taxon>Scuticociliatia</taxon>
        <taxon>Philasterida</taxon>
        <taxon>Pseudocohnilembidae</taxon>
        <taxon>Pseudocohnilembus</taxon>
    </lineage>
</organism>
<sequence length="686" mass="78267">MRFFKCILIIGFIIEQVFSIRKYYFRQYPIYNLTDETKVSHGSTSDNYDIIKCACDYNVNICDQLCCCDNKCPSDLISDWQDNNICASENLNEINELNFPECSDWKDDPRNTTLLKNQISYINCIKFDTSPYQGYFYHFEEKTSVSSSDLETKQQISDALVDYQDLINDDGYVSGQSYLWYGSKKLFSIPGPDVQGKCSDKQAFQFGIDYEGSCLQNYNINSIDSEFVKSMLENILSISSDGSNTGTLSMTLNGETFSENNLDELRDTIVTDTSVQNLLSFLNITFQISGESISKVYVDLTYIEATYTDSLVDDANFKYYISFQSFSDASTQKEEYSGTPGYKFGFDLLMGQGIEGSNGAQYVQRNTGGFLINIADSDGLCVTDSNNALVNENSKIKFGSDFFTSCQVTIDQDDCKNSNFLSSSSYLVYDYLPVSKSSDISDNIYIGRYGISNVNYISDWVSITLKETQSTSNSNYCQFPSQFVYVVYYSEAGAVGNEQKYIISVERSNLINYSILNDFDGITDKKVDVSIQVIFKEVEYSDLFDKKENISDTINEWFDDPEELAKERIQQQENLSKIKETIFGALKQKSSELQTKISEIQEKVTQKCENPNNLNKQQQCIDKYNNKLNQESEIFNKLIYNAQSKAFKCFMDTQIANQSFEHCENNFIADIDKGVQDFFNQVNRKL</sequence>
<dbReference type="PANTHER" id="PTHR14611:SF2">
    <property type="entry name" value="TECTONIC"/>
    <property type="match status" value="1"/>
</dbReference>
<evidence type="ECO:0000256" key="1">
    <source>
        <dbReference type="SAM" id="SignalP"/>
    </source>
</evidence>
<dbReference type="OMA" id="IFCIQAT"/>
<proteinExistence type="predicted"/>
<protein>
    <submittedName>
        <fullName evidence="2">Uncharacterized protein</fullName>
    </submittedName>
</protein>
<dbReference type="InParanoid" id="A0A0V0R445"/>